<accession>A0A6M1SUU2</accession>
<organism evidence="1 2">
    <name type="scientific">Devosia aurantiaca</name>
    <dbReference type="NCBI Taxonomy" id="2714858"/>
    <lineage>
        <taxon>Bacteria</taxon>
        <taxon>Pseudomonadati</taxon>
        <taxon>Pseudomonadota</taxon>
        <taxon>Alphaproteobacteria</taxon>
        <taxon>Hyphomicrobiales</taxon>
        <taxon>Devosiaceae</taxon>
        <taxon>Devosia</taxon>
    </lineage>
</organism>
<evidence type="ECO:0000313" key="1">
    <source>
        <dbReference type="EMBL" id="NGP18153.1"/>
    </source>
</evidence>
<keyword evidence="2" id="KW-1185">Reference proteome</keyword>
<protein>
    <submittedName>
        <fullName evidence="1">Uncharacterized protein</fullName>
    </submittedName>
</protein>
<dbReference type="AlphaFoldDB" id="A0A6M1SUU2"/>
<reference evidence="1 2" key="1">
    <citation type="submission" date="2020-02" db="EMBL/GenBank/DDBJ databases">
        <authorList>
            <person name="Khan S.A."/>
            <person name="Jeon C.O."/>
            <person name="Chun B.H."/>
        </authorList>
    </citation>
    <scope>NUCLEOTIDE SEQUENCE [LARGE SCALE GENOMIC DNA]</scope>
    <source>
        <strain evidence="1 2">H239</strain>
    </source>
</reference>
<dbReference type="Proteomes" id="UP000474802">
    <property type="component" value="Unassembled WGS sequence"/>
</dbReference>
<sequence>MPKLAMPMPVLLILTVGPAVLIGATLWMANSLVPACTIAEIERLPAPDGQFDLVTFSRECGTTAPNSQAALVPPGEEVPYDAAAFFSTDATADLDPRWTDDGVIELDIPPGATVFRQDDAVAGVAVSYR</sequence>
<name>A0A6M1SUU2_9HYPH</name>
<dbReference type="EMBL" id="JAALFG010000002">
    <property type="protein sequence ID" value="NGP18153.1"/>
    <property type="molecule type" value="Genomic_DNA"/>
</dbReference>
<gene>
    <name evidence="1" type="ORF">G5575_11215</name>
</gene>
<reference evidence="1 2" key="2">
    <citation type="submission" date="2020-03" db="EMBL/GenBank/DDBJ databases">
        <title>Devosia chinhatensis sp. nov., isolated from a hexachlorocyclohexane (HCH) dump site in India.</title>
        <authorList>
            <person name="Kumar M."/>
            <person name="Lal R."/>
        </authorList>
    </citation>
    <scope>NUCLEOTIDE SEQUENCE [LARGE SCALE GENOMIC DNA]</scope>
    <source>
        <strain evidence="1 2">H239</strain>
    </source>
</reference>
<proteinExistence type="predicted"/>
<comment type="caution">
    <text evidence="1">The sequence shown here is derived from an EMBL/GenBank/DDBJ whole genome shotgun (WGS) entry which is preliminary data.</text>
</comment>
<dbReference type="RefSeq" id="WP_164534383.1">
    <property type="nucleotide sequence ID" value="NZ_JAALFG010000002.1"/>
</dbReference>
<evidence type="ECO:0000313" key="2">
    <source>
        <dbReference type="Proteomes" id="UP000474802"/>
    </source>
</evidence>